<gene>
    <name evidence="3" type="ORF">NVV95_17715</name>
</gene>
<proteinExistence type="predicted"/>
<dbReference type="PANTHER" id="PTHR16128">
    <property type="entry name" value="FAD/NAD(P)-BINDING OXIDOREDUCTASE FAMILY PROTEIN"/>
    <property type="match status" value="1"/>
</dbReference>
<evidence type="ECO:0000256" key="1">
    <source>
        <dbReference type="SAM" id="MobiDB-lite"/>
    </source>
</evidence>
<reference evidence="3" key="1">
    <citation type="submission" date="2022-08" db="EMBL/GenBank/DDBJ databases">
        <authorList>
            <person name="Deng Y."/>
            <person name="Han X.-F."/>
            <person name="Zhang Y.-Q."/>
        </authorList>
    </citation>
    <scope>NUCLEOTIDE SEQUENCE</scope>
    <source>
        <strain evidence="3">CPCC 205716</strain>
    </source>
</reference>
<dbReference type="InterPro" id="IPR002937">
    <property type="entry name" value="Amino_oxidase"/>
</dbReference>
<dbReference type="Gene3D" id="3.90.660.10">
    <property type="match status" value="1"/>
</dbReference>
<evidence type="ECO:0000313" key="4">
    <source>
        <dbReference type="Proteomes" id="UP001165580"/>
    </source>
</evidence>
<dbReference type="Proteomes" id="UP001165580">
    <property type="component" value="Unassembled WGS sequence"/>
</dbReference>
<dbReference type="Gene3D" id="3.50.50.60">
    <property type="entry name" value="FAD/NAD(P)-binding domain"/>
    <property type="match status" value="1"/>
</dbReference>
<evidence type="ECO:0000313" key="3">
    <source>
        <dbReference type="EMBL" id="MCS5716388.1"/>
    </source>
</evidence>
<sequence>MSSAPEAASPSRVADEGVLVVGAGISGLACARALHDAGVPVRVVDRGRVPGGRLATKRVEGRPADIGARYFTVPEGSSFEGSPFEDLVGSWRHRGLVREWTDTFSALTVDDSGAVTARELKTGPMRFAAPGGLRSLATDLAASLESDGVTITQGLEVSAVEVVAGAGDPGAGVAVDGVPYGAVVLAMPDPQAKRMLAPGSPASDALSGADAWEPTLSVVLSYEARHWSPELHGAFVGGSSVLAFVADDGDRQGDGAPVLVAHTTGAFAREHLEHPETAADAVVAAVRALFEIEAAPVSVVVHRWTFANPARQHDEPFGLVGAIGVCGDSWGERSSVSTAWASGDGLGRELARRLAPAGDGSENVVAPDADELERRAGTRSPAGGDDAVAGDAP</sequence>
<evidence type="ECO:0000259" key="2">
    <source>
        <dbReference type="Pfam" id="PF01593"/>
    </source>
</evidence>
<dbReference type="PRINTS" id="PR00420">
    <property type="entry name" value="RNGMNOXGNASE"/>
</dbReference>
<accession>A0ABT2GJI5</accession>
<name>A0ABT2GJI5_9MICO</name>
<comment type="caution">
    <text evidence="3">The sequence shown here is derived from an EMBL/GenBank/DDBJ whole genome shotgun (WGS) entry which is preliminary data.</text>
</comment>
<feature type="domain" description="Amine oxidase" evidence="2">
    <location>
        <begin position="117"/>
        <end position="305"/>
    </location>
</feature>
<dbReference type="PANTHER" id="PTHR16128:SF5">
    <property type="entry name" value="FAD_NAD(P)-BINDING OXIDOREDUCTASE FAMILY PROTEIN"/>
    <property type="match status" value="1"/>
</dbReference>
<keyword evidence="4" id="KW-1185">Reference proteome</keyword>
<feature type="region of interest" description="Disordered" evidence="1">
    <location>
        <begin position="354"/>
        <end position="393"/>
    </location>
</feature>
<feature type="compositionally biased region" description="Low complexity" evidence="1">
    <location>
        <begin position="382"/>
        <end position="393"/>
    </location>
</feature>
<dbReference type="Pfam" id="PF01593">
    <property type="entry name" value="Amino_oxidase"/>
    <property type="match status" value="1"/>
</dbReference>
<dbReference type="SUPFAM" id="SSF51905">
    <property type="entry name" value="FAD/NAD(P)-binding domain"/>
    <property type="match status" value="1"/>
</dbReference>
<protein>
    <submittedName>
        <fullName evidence="3">FAD-dependent oxidoreductase</fullName>
    </submittedName>
</protein>
<dbReference type="RefSeq" id="WP_259487901.1">
    <property type="nucleotide sequence ID" value="NZ_JANTEZ010000011.1"/>
</dbReference>
<dbReference type="Pfam" id="PF13450">
    <property type="entry name" value="NAD_binding_8"/>
    <property type="match status" value="1"/>
</dbReference>
<dbReference type="EMBL" id="JANTEZ010000011">
    <property type="protein sequence ID" value="MCS5716388.1"/>
    <property type="molecule type" value="Genomic_DNA"/>
</dbReference>
<organism evidence="3 4">
    <name type="scientific">Herbiconiux gentiana</name>
    <dbReference type="NCBI Taxonomy" id="2970912"/>
    <lineage>
        <taxon>Bacteria</taxon>
        <taxon>Bacillati</taxon>
        <taxon>Actinomycetota</taxon>
        <taxon>Actinomycetes</taxon>
        <taxon>Micrococcales</taxon>
        <taxon>Microbacteriaceae</taxon>
        <taxon>Herbiconiux</taxon>
    </lineage>
</organism>
<dbReference type="InterPro" id="IPR036188">
    <property type="entry name" value="FAD/NAD-bd_sf"/>
</dbReference>